<evidence type="ECO:0000313" key="2">
    <source>
        <dbReference type="Proteomes" id="UP000887566"/>
    </source>
</evidence>
<dbReference type="Proteomes" id="UP000887566">
    <property type="component" value="Unplaced"/>
</dbReference>
<dbReference type="WBParaSite" id="PSAMB.scaffold9925size4511.g32884.t1">
    <property type="protein sequence ID" value="PSAMB.scaffold9925size4511.g32884.t1"/>
    <property type="gene ID" value="PSAMB.scaffold9925size4511.g32884"/>
</dbReference>
<proteinExistence type="predicted"/>
<feature type="region of interest" description="Disordered" evidence="1">
    <location>
        <begin position="71"/>
        <end position="106"/>
    </location>
</feature>
<reference evidence="3" key="1">
    <citation type="submission" date="2022-11" db="UniProtKB">
        <authorList>
            <consortium name="WormBaseParasite"/>
        </authorList>
    </citation>
    <scope>IDENTIFICATION</scope>
</reference>
<name>A0A914XTJ5_9BILA</name>
<feature type="compositionally biased region" description="Basic and acidic residues" evidence="1">
    <location>
        <begin position="84"/>
        <end position="96"/>
    </location>
</feature>
<evidence type="ECO:0000256" key="1">
    <source>
        <dbReference type="SAM" id="MobiDB-lite"/>
    </source>
</evidence>
<protein>
    <submittedName>
        <fullName evidence="3">Uncharacterized protein</fullName>
    </submittedName>
</protein>
<keyword evidence="2" id="KW-1185">Reference proteome</keyword>
<evidence type="ECO:0000313" key="3">
    <source>
        <dbReference type="WBParaSite" id="PSAMB.scaffold9925size4511.g32884.t1"/>
    </source>
</evidence>
<organism evidence="2 3">
    <name type="scientific">Plectus sambesii</name>
    <dbReference type="NCBI Taxonomy" id="2011161"/>
    <lineage>
        <taxon>Eukaryota</taxon>
        <taxon>Metazoa</taxon>
        <taxon>Ecdysozoa</taxon>
        <taxon>Nematoda</taxon>
        <taxon>Chromadorea</taxon>
        <taxon>Plectida</taxon>
        <taxon>Plectina</taxon>
        <taxon>Plectoidea</taxon>
        <taxon>Plectidae</taxon>
        <taxon>Plectus</taxon>
    </lineage>
</organism>
<dbReference type="AlphaFoldDB" id="A0A914XTJ5"/>
<sequence length="179" mass="20265">MRTHSRASSLGEIRFGDSIRSTDGGYSHYSAHFTKPPCNYYRGKCDGSLMDAGLESNPWMQSLLKEARECSDRTRNESTQLKTMLDEHVRGRHEDGMENDMTDGNGKAESAAVMENQKGVRFDDVQPTCSSDRRALKELDQALRAQGVVEGSALLPTKELDNYFKEAQRWEKRDKLNEP</sequence>
<accession>A0A914XTJ5</accession>